<gene>
    <name evidence="1" type="ORF">GALMADRAFT_527930</name>
</gene>
<dbReference type="AlphaFoldDB" id="A0A067SYG5"/>
<evidence type="ECO:0000313" key="1">
    <source>
        <dbReference type="EMBL" id="KDR75112.1"/>
    </source>
</evidence>
<accession>A0A067SYG5</accession>
<organism evidence="1 2">
    <name type="scientific">Galerina marginata (strain CBS 339.88)</name>
    <dbReference type="NCBI Taxonomy" id="685588"/>
    <lineage>
        <taxon>Eukaryota</taxon>
        <taxon>Fungi</taxon>
        <taxon>Dikarya</taxon>
        <taxon>Basidiomycota</taxon>
        <taxon>Agaricomycotina</taxon>
        <taxon>Agaricomycetes</taxon>
        <taxon>Agaricomycetidae</taxon>
        <taxon>Agaricales</taxon>
        <taxon>Agaricineae</taxon>
        <taxon>Strophariaceae</taxon>
        <taxon>Galerina</taxon>
    </lineage>
</organism>
<dbReference type="HOGENOM" id="CLU_2542717_0_0_1"/>
<evidence type="ECO:0000313" key="2">
    <source>
        <dbReference type="Proteomes" id="UP000027222"/>
    </source>
</evidence>
<reference evidence="2" key="1">
    <citation type="journal article" date="2014" name="Proc. Natl. Acad. Sci. U.S.A.">
        <title>Extensive sampling of basidiomycete genomes demonstrates inadequacy of the white-rot/brown-rot paradigm for wood decay fungi.</title>
        <authorList>
            <person name="Riley R."/>
            <person name="Salamov A.A."/>
            <person name="Brown D.W."/>
            <person name="Nagy L.G."/>
            <person name="Floudas D."/>
            <person name="Held B.W."/>
            <person name="Levasseur A."/>
            <person name="Lombard V."/>
            <person name="Morin E."/>
            <person name="Otillar R."/>
            <person name="Lindquist E.A."/>
            <person name="Sun H."/>
            <person name="LaButti K.M."/>
            <person name="Schmutz J."/>
            <person name="Jabbour D."/>
            <person name="Luo H."/>
            <person name="Baker S.E."/>
            <person name="Pisabarro A.G."/>
            <person name="Walton J.D."/>
            <person name="Blanchette R.A."/>
            <person name="Henrissat B."/>
            <person name="Martin F."/>
            <person name="Cullen D."/>
            <person name="Hibbett D.S."/>
            <person name="Grigoriev I.V."/>
        </authorList>
    </citation>
    <scope>NUCLEOTIDE SEQUENCE [LARGE SCALE GENOMIC DNA]</scope>
    <source>
        <strain evidence="2">CBS 339.88</strain>
    </source>
</reference>
<dbReference type="EMBL" id="KL142381">
    <property type="protein sequence ID" value="KDR75112.1"/>
    <property type="molecule type" value="Genomic_DNA"/>
</dbReference>
<proteinExistence type="predicted"/>
<sequence>MTICVEENMIGTHLLATINWDVKTITFPMTCWAFLQQMNLRVVPLTHGWWNPYAHTYVCDMRHFYPSKLSLSLREALFRKAYQ</sequence>
<name>A0A067SYG5_GALM3</name>
<protein>
    <submittedName>
        <fullName evidence="1">Uncharacterized protein</fullName>
    </submittedName>
</protein>
<keyword evidence="2" id="KW-1185">Reference proteome</keyword>
<dbReference type="Proteomes" id="UP000027222">
    <property type="component" value="Unassembled WGS sequence"/>
</dbReference>